<name>A0A644U8G0_9ZZZZ</name>
<evidence type="ECO:0000313" key="2">
    <source>
        <dbReference type="EMBL" id="MPL75235.1"/>
    </source>
</evidence>
<accession>A0A644U8G0</accession>
<protein>
    <recommendedName>
        <fullName evidence="1">Secretion system C-terminal sorting domain-containing protein</fullName>
    </recommendedName>
</protein>
<reference evidence="2" key="1">
    <citation type="submission" date="2019-08" db="EMBL/GenBank/DDBJ databases">
        <authorList>
            <person name="Kucharzyk K."/>
            <person name="Murdoch R.W."/>
            <person name="Higgins S."/>
            <person name="Loffler F."/>
        </authorList>
    </citation>
    <scope>NUCLEOTIDE SEQUENCE</scope>
</reference>
<dbReference type="NCBIfam" id="TIGR04183">
    <property type="entry name" value="Por_Secre_tail"/>
    <property type="match status" value="1"/>
</dbReference>
<gene>
    <name evidence="2" type="ORF">SDC9_21059</name>
</gene>
<proteinExistence type="predicted"/>
<dbReference type="InterPro" id="IPR026444">
    <property type="entry name" value="Secre_tail"/>
</dbReference>
<dbReference type="AlphaFoldDB" id="A0A644U8G0"/>
<feature type="domain" description="Secretion system C-terminal sorting" evidence="1">
    <location>
        <begin position="671"/>
        <end position="746"/>
    </location>
</feature>
<evidence type="ECO:0000259" key="1">
    <source>
        <dbReference type="Pfam" id="PF18962"/>
    </source>
</evidence>
<dbReference type="EMBL" id="VSSQ01000086">
    <property type="protein sequence ID" value="MPL75235.1"/>
    <property type="molecule type" value="Genomic_DNA"/>
</dbReference>
<dbReference type="Pfam" id="PF18962">
    <property type="entry name" value="Por_Secre_tail"/>
    <property type="match status" value="1"/>
</dbReference>
<comment type="caution">
    <text evidence="2">The sequence shown here is derived from an EMBL/GenBank/DDBJ whole genome shotgun (WGS) entry which is preliminary data.</text>
</comment>
<organism evidence="2">
    <name type="scientific">bioreactor metagenome</name>
    <dbReference type="NCBI Taxonomy" id="1076179"/>
    <lineage>
        <taxon>unclassified sequences</taxon>
        <taxon>metagenomes</taxon>
        <taxon>ecological metagenomes</taxon>
    </lineage>
</organism>
<sequence>MNPSTPSRTNIPPGFSSYEVSNGAYDQNGNLLFYTLGNSLIDANGNDFGSLGGYNLDNCDERYGHLQAEVAIVPVPGSCSRFYVIYGMDNPVGDCILLYVTVDCSTYIPSVTYSKMTSVYCPPDPPYYAGEGFLIPGAGGLDHVSFAVSAIVQGEGANAQRYLYSTSMEGIYKYIITATGIGSGIVTAPLSQLGLNYDNFEGLEAELSWNRDIFAWIDPVGGKVHTIRLNFAGEFVSGSLASYSLGGVQGIEFTNATSNPFLYVTYPFGVRKINTANQTSTLLKNQAGINLSKSFLEYGKNGKIYGVSPSYDSQGNLVSSTLVGIGSNDVYSSVDAGFDSRFYDISGNGIFTLPDQIDGDNYNYFFGNPYVTVSNFSLNGITPSTSCVSATNFYNCAPIAFNAVYSGGSSPSQYKFEIRATDANCNIITGQNYINYNSGWLNGQPAPNTDLRNFADNNNLSLSNVTGKVNIKYSMRDACGNESAKNYTISLSSAPQASIVLEIYNKSNPQNYLSPSHSVSSPVNVGTASLGYRINNSNGLVSYFKVVVDEVSSNGSFIKNIVEQTFTTNGVGGLTYENLNNYCARATAWPANPGYGNCNYTNPSYNGYSGYFSYSNGMYSWQKYLKLTVTVGNICGESSDYSYLYVETRNNKSLLDDEESMDNLNVNDCSVYPNPASDNLTLTANLLADEVITLTLSDMSGRMVRTLLNREALPMGNSFKFFDISGLTPGMYIYHISAGSFSKSGKIAKK</sequence>